<dbReference type="GO" id="GO:0005737">
    <property type="term" value="C:cytoplasm"/>
    <property type="evidence" value="ECO:0007669"/>
    <property type="project" value="TreeGrafter"/>
</dbReference>
<dbReference type="InterPro" id="IPR006680">
    <property type="entry name" value="Amidohydro-rel"/>
</dbReference>
<gene>
    <name evidence="4" type="ORF">PPSIR1_00615</name>
</gene>
<keyword evidence="5" id="KW-1185">Reference proteome</keyword>
<keyword evidence="4" id="KW-0378">Hydrolase</keyword>
<dbReference type="eggNOG" id="COG2159">
    <property type="taxonomic scope" value="Bacteria"/>
</dbReference>
<evidence type="ECO:0000313" key="5">
    <source>
        <dbReference type="Proteomes" id="UP000005801"/>
    </source>
</evidence>
<dbReference type="GO" id="GO:0019748">
    <property type="term" value="P:secondary metabolic process"/>
    <property type="evidence" value="ECO:0007669"/>
    <property type="project" value="TreeGrafter"/>
</dbReference>
<accession>A6G7I1</accession>
<feature type="compositionally biased region" description="Pro residues" evidence="2">
    <location>
        <begin position="33"/>
        <end position="46"/>
    </location>
</feature>
<dbReference type="AlphaFoldDB" id="A6G7I1"/>
<proteinExistence type="predicted"/>
<dbReference type="PANTHER" id="PTHR21240:SF28">
    <property type="entry name" value="ISO-OROTATE DECARBOXYLASE (EUROFUNG)"/>
    <property type="match status" value="1"/>
</dbReference>
<dbReference type="Proteomes" id="UP000005801">
    <property type="component" value="Unassembled WGS sequence"/>
</dbReference>
<dbReference type="GO" id="GO:0016787">
    <property type="term" value="F:hydrolase activity"/>
    <property type="evidence" value="ECO:0007669"/>
    <property type="project" value="UniProtKB-KW"/>
</dbReference>
<dbReference type="PROSITE" id="PS51257">
    <property type="entry name" value="PROKAR_LIPOPROTEIN"/>
    <property type="match status" value="1"/>
</dbReference>
<dbReference type="Gene3D" id="3.20.20.140">
    <property type="entry name" value="Metal-dependent hydrolases"/>
    <property type="match status" value="1"/>
</dbReference>
<dbReference type="GO" id="GO:0016831">
    <property type="term" value="F:carboxy-lyase activity"/>
    <property type="evidence" value="ECO:0007669"/>
    <property type="project" value="InterPro"/>
</dbReference>
<dbReference type="STRING" id="391625.PPSIR1_00615"/>
<dbReference type="PANTHER" id="PTHR21240">
    <property type="entry name" value="2-AMINO-3-CARBOXYLMUCONATE-6-SEMIALDEHYDE DECARBOXYLASE"/>
    <property type="match status" value="1"/>
</dbReference>
<organism evidence="4 5">
    <name type="scientific">Plesiocystis pacifica SIR-1</name>
    <dbReference type="NCBI Taxonomy" id="391625"/>
    <lineage>
        <taxon>Bacteria</taxon>
        <taxon>Pseudomonadati</taxon>
        <taxon>Myxococcota</taxon>
        <taxon>Polyangia</taxon>
        <taxon>Nannocystales</taxon>
        <taxon>Nannocystaceae</taxon>
        <taxon>Plesiocystis</taxon>
    </lineage>
</organism>
<feature type="domain" description="Amidohydrolase-related" evidence="3">
    <location>
        <begin position="54"/>
        <end position="344"/>
    </location>
</feature>
<dbReference type="InterPro" id="IPR032465">
    <property type="entry name" value="ACMSD"/>
</dbReference>
<protein>
    <submittedName>
        <fullName evidence="4">Amidohydrolase 2</fullName>
    </submittedName>
</protein>
<reference evidence="4 5" key="1">
    <citation type="submission" date="2007-06" db="EMBL/GenBank/DDBJ databases">
        <authorList>
            <person name="Shimkets L."/>
            <person name="Ferriera S."/>
            <person name="Johnson J."/>
            <person name="Kravitz S."/>
            <person name="Beeson K."/>
            <person name="Sutton G."/>
            <person name="Rogers Y.-H."/>
            <person name="Friedman R."/>
            <person name="Frazier M."/>
            <person name="Venter J.C."/>
        </authorList>
    </citation>
    <scope>NUCLEOTIDE SEQUENCE [LARGE SCALE GENOMIC DNA]</scope>
    <source>
        <strain evidence="4 5">SIR-1</strain>
    </source>
</reference>
<sequence>MRALALAGAVAGAGCQAERPKPAPTKVAAEPEQPIPEPAPEPAPEPKPARARFDVHVHLVSDAVDPLLATLDRAGIQRAVVLASPHLDPAHLPDQSERFADWRGANDRLLELSAGHRDRLVPFITADPAEARPEELRAWFDAGACGVKLYMGHRSFHARPLADEAHRPMFSTLERERVPVLLHINTFRFEAELGELLASYPELNLLCPHFCGSRTDVERLERILAAHPGLLVDTSHGPGKPGVQGFTALELERERVRALILAEPERFLFGSDLVTSMVEQREDIARFEWDRQVQANLGLLEADRFEFNRLVGEHGVMEWSEYRGLALDDATLGPVLAGNAERWLASCLDE</sequence>
<evidence type="ECO:0000259" key="3">
    <source>
        <dbReference type="Pfam" id="PF04909"/>
    </source>
</evidence>
<evidence type="ECO:0000313" key="4">
    <source>
        <dbReference type="EMBL" id="EDM78190.1"/>
    </source>
</evidence>
<comment type="caution">
    <text evidence="4">The sequence shown here is derived from an EMBL/GenBank/DDBJ whole genome shotgun (WGS) entry which is preliminary data.</text>
</comment>
<dbReference type="Pfam" id="PF04909">
    <property type="entry name" value="Amidohydro_2"/>
    <property type="match status" value="1"/>
</dbReference>
<name>A6G7I1_9BACT</name>
<evidence type="ECO:0000256" key="2">
    <source>
        <dbReference type="SAM" id="MobiDB-lite"/>
    </source>
</evidence>
<keyword evidence="1" id="KW-0456">Lyase</keyword>
<feature type="region of interest" description="Disordered" evidence="2">
    <location>
        <begin position="1"/>
        <end position="48"/>
    </location>
</feature>
<evidence type="ECO:0000256" key="1">
    <source>
        <dbReference type="ARBA" id="ARBA00023239"/>
    </source>
</evidence>
<dbReference type="EMBL" id="ABCS01000034">
    <property type="protein sequence ID" value="EDM78190.1"/>
    <property type="molecule type" value="Genomic_DNA"/>
</dbReference>
<dbReference type="InterPro" id="IPR032466">
    <property type="entry name" value="Metal_Hydrolase"/>
</dbReference>
<feature type="compositionally biased region" description="Low complexity" evidence="2">
    <location>
        <begin position="1"/>
        <end position="14"/>
    </location>
</feature>
<dbReference type="SUPFAM" id="SSF51556">
    <property type="entry name" value="Metallo-dependent hydrolases"/>
    <property type="match status" value="1"/>
</dbReference>